<keyword evidence="3" id="KW-1185">Reference proteome</keyword>
<name>A0A8S8XBX4_9PROT</name>
<evidence type="ECO:0000259" key="1">
    <source>
        <dbReference type="PROSITE" id="PS51708"/>
    </source>
</evidence>
<reference evidence="2" key="1">
    <citation type="submission" date="2021-02" db="EMBL/GenBank/DDBJ databases">
        <title>Genome sequence of Rhodospirillales sp. strain TMPK1 isolated from soil.</title>
        <authorList>
            <person name="Nakai R."/>
            <person name="Kusada H."/>
            <person name="Tamaki H."/>
        </authorList>
    </citation>
    <scope>NUCLEOTIDE SEQUENCE</scope>
    <source>
        <strain evidence="2">TMPK1</strain>
    </source>
</reference>
<dbReference type="AlphaFoldDB" id="A0A8S8XBX4"/>
<dbReference type="Proteomes" id="UP000681075">
    <property type="component" value="Unassembled WGS sequence"/>
</dbReference>
<dbReference type="Gene3D" id="1.40.20.10">
    <property type="entry name" value="CHAD domain"/>
    <property type="match status" value="1"/>
</dbReference>
<dbReference type="EMBL" id="BOPV01000001">
    <property type="protein sequence ID" value="GIL39331.1"/>
    <property type="molecule type" value="Genomic_DNA"/>
</dbReference>
<comment type="caution">
    <text evidence="2">The sequence shown here is derived from an EMBL/GenBank/DDBJ whole genome shotgun (WGS) entry which is preliminary data.</text>
</comment>
<evidence type="ECO:0000313" key="2">
    <source>
        <dbReference type="EMBL" id="GIL39331.1"/>
    </source>
</evidence>
<accession>A0A8S8XBX4</accession>
<dbReference type="InterPro" id="IPR007899">
    <property type="entry name" value="CHAD_dom"/>
</dbReference>
<dbReference type="PANTHER" id="PTHR39339:SF1">
    <property type="entry name" value="CHAD DOMAIN-CONTAINING PROTEIN"/>
    <property type="match status" value="1"/>
</dbReference>
<feature type="domain" description="CHAD" evidence="1">
    <location>
        <begin position="2"/>
        <end position="273"/>
    </location>
</feature>
<organism evidence="2 3">
    <name type="scientific">Roseiterribacter gracilis</name>
    <dbReference type="NCBI Taxonomy" id="2812848"/>
    <lineage>
        <taxon>Bacteria</taxon>
        <taxon>Pseudomonadati</taxon>
        <taxon>Pseudomonadota</taxon>
        <taxon>Alphaproteobacteria</taxon>
        <taxon>Rhodospirillales</taxon>
        <taxon>Roseiterribacteraceae</taxon>
        <taxon>Roseiterribacter</taxon>
    </lineage>
</organism>
<evidence type="ECO:0000313" key="3">
    <source>
        <dbReference type="Proteomes" id="UP000681075"/>
    </source>
</evidence>
<dbReference type="SMART" id="SM00880">
    <property type="entry name" value="CHAD"/>
    <property type="match status" value="1"/>
</dbReference>
<sequence length="279" mass="31187">MGPRIATAFRRIVRTNVARARDHMPDIATDDPEGVHQTRVALRRLRSAVVLFRPSLGKTVPKPLETRLKTAAQALGTARDWDVFLQETLPSLLRDDDDRATAAPLLALAETTRKRARAAAKRALANKGLTGSLVQLERASGEFEDSSPLGDQASDWLDRRWKTLRKRGGKDPTAHGAAALHDARIALKKLRYAVEFTDGLYDRDAHAAFLLRLTELQKSMGGLNDLAVALELLEKLRAADVDEAAAKLVEKRINRAYRDGAREVRKPWRALMRSEPHWR</sequence>
<proteinExistence type="predicted"/>
<dbReference type="Pfam" id="PF05235">
    <property type="entry name" value="CHAD"/>
    <property type="match status" value="1"/>
</dbReference>
<dbReference type="PANTHER" id="PTHR39339">
    <property type="entry name" value="SLR1444 PROTEIN"/>
    <property type="match status" value="1"/>
</dbReference>
<gene>
    <name evidence="2" type="ORF">TMPK1_15680</name>
</gene>
<dbReference type="PROSITE" id="PS51708">
    <property type="entry name" value="CHAD"/>
    <property type="match status" value="1"/>
</dbReference>
<dbReference type="InterPro" id="IPR038186">
    <property type="entry name" value="CHAD_dom_sf"/>
</dbReference>
<protein>
    <recommendedName>
        <fullName evidence="1">CHAD domain-containing protein</fullName>
    </recommendedName>
</protein>